<dbReference type="Gene3D" id="3.90.1720.10">
    <property type="entry name" value="endopeptidase domain like (from Nostoc punctiforme)"/>
    <property type="match status" value="1"/>
</dbReference>
<dbReference type="InterPro" id="IPR024453">
    <property type="entry name" value="Peptidase_C92"/>
</dbReference>
<sequence length="202" mass="22544">MSFKLKSLLITLCIISLLSVAGFVYSKYGNDLTCSKKSFDNLPQLQVGDVLLRMGTGVDSYVIVTATDSTYSHVAMVASVNPIKVIHATTDDVDENKNMVIEQSLEDFLDNARSLGVMRYPLDEKDRSKIAAYLQKKLGIAFVLNGAEGDFYCSTLVYEALSQVQDMTMFKTVFVDSAFLEGYFLLPDAFFHDKRAHLIYAQ</sequence>
<dbReference type="AlphaFoldDB" id="A0A2X0VIE3"/>
<dbReference type="SUPFAM" id="SSF54001">
    <property type="entry name" value="Cysteine proteinases"/>
    <property type="match status" value="1"/>
</dbReference>
<dbReference type="RefSeq" id="WP_113743422.1">
    <property type="nucleotide sequence ID" value="NZ_UAPV01000001.1"/>
</dbReference>
<protein>
    <submittedName>
        <fullName evidence="1">Orthopoxvirus protein of uncharacterized function (DUF830)</fullName>
    </submittedName>
</protein>
<gene>
    <name evidence="1" type="ORF">NCTC13093_00602</name>
</gene>
<keyword evidence="2" id="KW-1185">Reference proteome</keyword>
<evidence type="ECO:0000313" key="2">
    <source>
        <dbReference type="Proteomes" id="UP000250086"/>
    </source>
</evidence>
<accession>A0A2X0VIE3</accession>
<proteinExistence type="predicted"/>
<reference evidence="1 2" key="1">
    <citation type="submission" date="2018-06" db="EMBL/GenBank/DDBJ databases">
        <authorList>
            <consortium name="Pathogen Informatics"/>
            <person name="Doyle S."/>
        </authorList>
    </citation>
    <scope>NUCLEOTIDE SEQUENCE [LARGE SCALE GENOMIC DNA]</scope>
    <source>
        <strain evidence="1 2">NCTC13093</strain>
    </source>
</reference>
<dbReference type="Pfam" id="PF05708">
    <property type="entry name" value="Peptidase_C92"/>
    <property type="match status" value="1"/>
</dbReference>
<name>A0A2X0VIE3_9GAMM</name>
<organism evidence="1 2">
    <name type="scientific">Anaerobiospirillum thomasii</name>
    <dbReference type="NCBI Taxonomy" id="179995"/>
    <lineage>
        <taxon>Bacteria</taxon>
        <taxon>Pseudomonadati</taxon>
        <taxon>Pseudomonadota</taxon>
        <taxon>Gammaproteobacteria</taxon>
        <taxon>Aeromonadales</taxon>
        <taxon>Succinivibrionaceae</taxon>
        <taxon>Anaerobiospirillum</taxon>
    </lineage>
</organism>
<dbReference type="Proteomes" id="UP000250086">
    <property type="component" value="Unassembled WGS sequence"/>
</dbReference>
<dbReference type="InterPro" id="IPR038765">
    <property type="entry name" value="Papain-like_cys_pep_sf"/>
</dbReference>
<evidence type="ECO:0000313" key="1">
    <source>
        <dbReference type="EMBL" id="SPT69238.1"/>
    </source>
</evidence>
<dbReference type="EMBL" id="UAPV01000001">
    <property type="protein sequence ID" value="SPT69238.1"/>
    <property type="molecule type" value="Genomic_DNA"/>
</dbReference>